<dbReference type="EMBL" id="VSRR010070361">
    <property type="protein sequence ID" value="MPC86061.1"/>
    <property type="molecule type" value="Genomic_DNA"/>
</dbReference>
<dbReference type="AlphaFoldDB" id="A0A5B7IKS0"/>
<evidence type="ECO:0000313" key="2">
    <source>
        <dbReference type="Proteomes" id="UP000324222"/>
    </source>
</evidence>
<keyword evidence="2" id="KW-1185">Reference proteome</keyword>
<evidence type="ECO:0000313" key="1">
    <source>
        <dbReference type="EMBL" id="MPC86061.1"/>
    </source>
</evidence>
<reference evidence="1 2" key="1">
    <citation type="submission" date="2019-05" db="EMBL/GenBank/DDBJ databases">
        <title>Another draft genome of Portunus trituberculatus and its Hox gene families provides insights of decapod evolution.</title>
        <authorList>
            <person name="Jeong J.-H."/>
            <person name="Song I."/>
            <person name="Kim S."/>
            <person name="Choi T."/>
            <person name="Kim D."/>
            <person name="Ryu S."/>
            <person name="Kim W."/>
        </authorList>
    </citation>
    <scope>NUCLEOTIDE SEQUENCE [LARGE SCALE GENOMIC DNA]</scope>
    <source>
        <tissue evidence="1">Muscle</tissue>
    </source>
</reference>
<gene>
    <name evidence="1" type="ORF">E2C01_080873</name>
</gene>
<accession>A0A5B7IKS0</accession>
<sequence>MKGGIPHRVASYNGPYYRSYGRRRAEKKTKDGHRDARADVLNVNSMAFKYIKKHY</sequence>
<protein>
    <submittedName>
        <fullName evidence="1">Uncharacterized protein</fullName>
    </submittedName>
</protein>
<proteinExistence type="predicted"/>
<dbReference type="Proteomes" id="UP000324222">
    <property type="component" value="Unassembled WGS sequence"/>
</dbReference>
<organism evidence="1 2">
    <name type="scientific">Portunus trituberculatus</name>
    <name type="common">Swimming crab</name>
    <name type="synonym">Neptunus trituberculatus</name>
    <dbReference type="NCBI Taxonomy" id="210409"/>
    <lineage>
        <taxon>Eukaryota</taxon>
        <taxon>Metazoa</taxon>
        <taxon>Ecdysozoa</taxon>
        <taxon>Arthropoda</taxon>
        <taxon>Crustacea</taxon>
        <taxon>Multicrustacea</taxon>
        <taxon>Malacostraca</taxon>
        <taxon>Eumalacostraca</taxon>
        <taxon>Eucarida</taxon>
        <taxon>Decapoda</taxon>
        <taxon>Pleocyemata</taxon>
        <taxon>Brachyura</taxon>
        <taxon>Eubrachyura</taxon>
        <taxon>Portunoidea</taxon>
        <taxon>Portunidae</taxon>
        <taxon>Portuninae</taxon>
        <taxon>Portunus</taxon>
    </lineage>
</organism>
<name>A0A5B7IKS0_PORTR</name>
<comment type="caution">
    <text evidence="1">The sequence shown here is derived from an EMBL/GenBank/DDBJ whole genome shotgun (WGS) entry which is preliminary data.</text>
</comment>